<dbReference type="PANTHER" id="PTHR45838">
    <property type="entry name" value="HISTONE-LYSINE-N-METHYLTRANSFERASE 2 KMT2 FAMILY MEMBER"/>
    <property type="match status" value="1"/>
</dbReference>
<dbReference type="GO" id="GO:0042800">
    <property type="term" value="F:histone H3K4 methyltransferase activity"/>
    <property type="evidence" value="ECO:0007669"/>
    <property type="project" value="TreeGrafter"/>
</dbReference>
<name>A0A024V114_PLAFA</name>
<keyword evidence="2" id="KW-0804">Transcription</keyword>
<reference evidence="4 5" key="2">
    <citation type="submission" date="2013-02" db="EMBL/GenBank/DDBJ databases">
        <title>The Genome Sequence of Plasmodium falciparum Vietnam Oak-Knoll (FVO).</title>
        <authorList>
            <consortium name="The Broad Institute Genome Sequencing Platform"/>
            <consortium name="The Broad Institute Genome Sequencing Center for Infectious Disease"/>
            <person name="Neafsey D."/>
            <person name="Cheeseman I."/>
            <person name="Volkman S."/>
            <person name="Adams J."/>
            <person name="Walker B."/>
            <person name="Young S.K."/>
            <person name="Zeng Q."/>
            <person name="Gargeya S."/>
            <person name="Fitzgerald M."/>
            <person name="Haas B."/>
            <person name="Abouelleil A."/>
            <person name="Alvarado L."/>
            <person name="Arachchi H.M."/>
            <person name="Berlin A.M."/>
            <person name="Chapman S.B."/>
            <person name="Dewar J."/>
            <person name="Goldberg J."/>
            <person name="Griggs A."/>
            <person name="Gujja S."/>
            <person name="Hansen M."/>
            <person name="Howarth C."/>
            <person name="Imamovic A."/>
            <person name="Larimer J."/>
            <person name="McCowan C."/>
            <person name="Murphy C."/>
            <person name="Neiman D."/>
            <person name="Pearson M."/>
            <person name="Priest M."/>
            <person name="Roberts A."/>
            <person name="Saif S."/>
            <person name="Shea T."/>
            <person name="Sisk P."/>
            <person name="Sykes S."/>
            <person name="Wortman J."/>
            <person name="Nusbaum C."/>
            <person name="Birren B."/>
        </authorList>
    </citation>
    <scope>NUCLEOTIDE SEQUENCE [LARGE SCALE GENOMIC DNA]</scope>
    <source>
        <strain evidence="5">Vietnam Oak-Knoll (FVO)</strain>
    </source>
</reference>
<protein>
    <submittedName>
        <fullName evidence="4">Uncharacterized protein</fullName>
    </submittedName>
</protein>
<proteinExistence type="predicted"/>
<dbReference type="PANTHER" id="PTHR45838:SF4">
    <property type="entry name" value="HISTONE-LYSINE N-METHYLTRANSFERASE TRITHORAX"/>
    <property type="match status" value="1"/>
</dbReference>
<feature type="transmembrane region" description="Helical" evidence="3">
    <location>
        <begin position="326"/>
        <end position="346"/>
    </location>
</feature>
<dbReference type="GO" id="GO:0045893">
    <property type="term" value="P:positive regulation of DNA-templated transcription"/>
    <property type="evidence" value="ECO:0007669"/>
    <property type="project" value="TreeGrafter"/>
</dbReference>
<dbReference type="EMBL" id="KI925143">
    <property type="protein sequence ID" value="ETW16541.1"/>
    <property type="molecule type" value="Genomic_DNA"/>
</dbReference>
<evidence type="ECO:0000313" key="5">
    <source>
        <dbReference type="Proteomes" id="UP000030690"/>
    </source>
</evidence>
<keyword evidence="1" id="KW-0805">Transcription regulation</keyword>
<keyword evidence="3" id="KW-0812">Transmembrane</keyword>
<dbReference type="GO" id="GO:0035097">
    <property type="term" value="C:histone methyltransferase complex"/>
    <property type="evidence" value="ECO:0007669"/>
    <property type="project" value="TreeGrafter"/>
</dbReference>
<reference evidence="4 5" key="1">
    <citation type="submission" date="2013-02" db="EMBL/GenBank/DDBJ databases">
        <title>The Genome Annotation of Plasmodium falciparum Vietnam Oak-Knoll (FVO).</title>
        <authorList>
            <consortium name="The Broad Institute Genome Sequencing Platform"/>
            <consortium name="The Broad Institute Genome Sequencing Center for Infectious Disease"/>
            <person name="Neafsey D."/>
            <person name="Hoffman S."/>
            <person name="Volkman S."/>
            <person name="Rosenthal P."/>
            <person name="Walker B."/>
            <person name="Young S.K."/>
            <person name="Zeng Q."/>
            <person name="Gargeya S."/>
            <person name="Fitzgerald M."/>
            <person name="Haas B."/>
            <person name="Abouelleil A."/>
            <person name="Allen A.W."/>
            <person name="Alvarado L."/>
            <person name="Arachchi H.M."/>
            <person name="Berlin A.M."/>
            <person name="Chapman S.B."/>
            <person name="Gainer-Dewar J."/>
            <person name="Goldberg J."/>
            <person name="Griggs A."/>
            <person name="Gujja S."/>
            <person name="Hansen M."/>
            <person name="Howarth C."/>
            <person name="Imamovic A."/>
            <person name="Ireland A."/>
            <person name="Larimer J."/>
            <person name="McCowan C."/>
            <person name="Murphy C."/>
            <person name="Pearson M."/>
            <person name="Poon T.W."/>
            <person name="Priest M."/>
            <person name="Roberts A."/>
            <person name="Saif S."/>
            <person name="Shea T."/>
            <person name="Sisk P."/>
            <person name="Sykes S."/>
            <person name="Wortman J."/>
            <person name="Nusbaum C."/>
            <person name="Birren B."/>
        </authorList>
    </citation>
    <scope>NUCLEOTIDE SEQUENCE [LARGE SCALE GENOMIC DNA]</scope>
    <source>
        <strain evidence="5">Vietnam Oak-Knoll (FVO)</strain>
    </source>
</reference>
<keyword evidence="3" id="KW-1133">Transmembrane helix</keyword>
<evidence type="ECO:0000313" key="4">
    <source>
        <dbReference type="EMBL" id="ETW16541.1"/>
    </source>
</evidence>
<keyword evidence="3" id="KW-0472">Membrane</keyword>
<gene>
    <name evidence="4" type="ORF">PFFVO_04594</name>
</gene>
<organism evidence="4 5">
    <name type="scientific">Plasmodium falciparum Vietnam Oak-Knoll</name>
    <name type="common">FVO</name>
    <dbReference type="NCBI Taxonomy" id="1036723"/>
    <lineage>
        <taxon>Eukaryota</taxon>
        <taxon>Sar</taxon>
        <taxon>Alveolata</taxon>
        <taxon>Apicomplexa</taxon>
        <taxon>Aconoidasida</taxon>
        <taxon>Haemosporida</taxon>
        <taxon>Plasmodiidae</taxon>
        <taxon>Plasmodium</taxon>
        <taxon>Plasmodium (Laverania)</taxon>
    </lineage>
</organism>
<accession>A0A024V114</accession>
<dbReference type="Proteomes" id="UP000030690">
    <property type="component" value="Unassembled WGS sequence"/>
</dbReference>
<evidence type="ECO:0000256" key="2">
    <source>
        <dbReference type="ARBA" id="ARBA00023163"/>
    </source>
</evidence>
<sequence length="2856" mass="345414">MNEEEKKKKSYDEILLNLCLTKDDKIEAVLNKLVPLLMDEIFLCEVSLRNKLVEIISNCILRCKSIEGIKLPVSIMIEGYFKNININNSSRILYNSTLMILLDICFINICDDEKIKYQELIIENSDKLCVNKEMCMFLVIKFIESLEILNNGRNKKIMRDYLYNDYSYDMNYKIMNFVKYINEFLLIPIYCTNFNSLRFVDIHTNKIYKEKFLYKKGYSIRNHIKMKKNTLYFLNTFINNCNLTYSSYIICSYEKYDEIKDYALSLLKSKRIYINYNDSFFIDLIFSIFLYFDNFVYKMDYIITLFILFKNGSRLLCSEKKYLDLILMYIFYFLFFHDSDFMNINFQEKFSRFEKLFNDKSQFEDYISKNVYSVIKLEDEKLIKSIFDIIIAILDNITKYEYIEQYNDSIFLFIFMYLRKLNEQYNEENMNNSYINNNNNENSDSDDINDNVTNNNSSLCMNNEHSNIYTCSSQLSSLIEKIFEINIKYDNINTIVLNKSFILTYIFFDKLRKYKKCDNDSYILYNNIIKVLDILEKYYMHILKLNMSKLYIVYKKGETINELHNMMEYLILSEISDKKEKKLNNNNNNNNMKQNIYNNTLYICSMNNWKNILIENIINILDSFIYYSKNNVLISTVLKWCVNIFLADNNSPICCAFIYYLLLYENSSDVILSNLSKDYLNLHKDIKLSFDEYIYFVSTRLFNMRNKDVIYFLIEKDQYDEENKKEIINSIENVSETNNNNSNINSINNKYDKYHNIDEFVGYNIINYNVDMLKENIPLNDMKSLIEYSNNNYSHFNLLHLYNLIKYIKNLKLDKFSHIESIYFTFFIMDLYLLNIIKLENYLDNDNYIITYCIIFNLLIKKIKKFFRNNEKKNKDNKMEYSCTNISLLDSEVCIIYHNLYILMKARFNLIIQNLLYIKNVNETKNKIKSENGDSNRNGSSYNSLRLLKYTSKFLTKVYICTNLKNDELLADLLNFLHSTNFQEIHNVDNQLIIKICFNLLYFGTIIKKEKTFDEKYYGILEKVTKYIIYIYNTYVKENIPFENSLLKYCIKFLYLSFFSERFLFKWNNVMKKLIDSEIRDINIENQCVYSYIVFIFISIEKYIKCCTNTKDINNKYVCNIGLLKNVLKLLSCFITLKDDKINNMLKENIKDCIMYYDMLPIHKIYGFYISHCFLKLDHMSVNKLCYDWLDYILLSDNLLEDLSKNNKVELGEKYKCLCIIMFYIIYYNPFLDFINEHAFKIRDLFIYYIKLKSDIYSEYSFLGLSVLFFSLSIQHHMNINNIYMDHGNMDYLDSLKHDFLLLNEKKNIESKMFENKKGFNIINNVVDTNNMEYINLIDRFNMDNFCMSNLIKKKKKDDEKKNMNFAIMENDTSYFINELSCFYEDRIKENICPDKMSYNNLYNMKNKRVTYDTLQNFVEGILNSFKDCNIDISFYKNFLKNNKDKEFDENFINEIKKFETRKDHILKNIYEYITNERNMYLINQYINLSKYCHNNIYLFLFMQYSELLIYKNYKKMKYFFLTKLDNITNMDNVINPMNNINIIDNNHHVVCEEIFEPIYEKLKKNIDLHMQRDNINNLKVCNNNINFDNYIYNVTDWKKVNKKIHDIIKYMYKKVFIYDIMIEKNDMIKFKFFENICLKDVSKTMIKMRTDFFKMKNEFEDSIYGINLLIKELGNFYLINNEIINESILIFLSEFLKKINIKEIFCIIIDYFLCFICRIIDTHMMNLKMCISFLNTFKSVCMKFCSNVLNEKENNEADTKRVMGFEKYNMLTTHNNNNNNNIYNINNLSNNINKCNTNNKNMMCNNSCCNIKDTDERCICSILLGWYEKIEGNKKLELFITDCINSCILSSDTSFCELRNIQDLLFFYIKNSEKIEIDYNDLKIEENRKDEVTIEYKEKEIYFSKMLRYNNLVKQKNAIEKLVSHYKNVLNIEEDIRNILNNILKNGSIMNSKYILSTLCFIIMKLIDKYETLSVDIYMNVHLCIISFELLSTYISKNINGNYLIYMNELLYYLIHKVPFYYYTKFVYFHLLKDYFDINLNFKDIQNVRNYSSSVVLYLLKKHYLLDLHEKHIFRDNKSVENIIMYEQIILLKNVNEKIKDLLQKKEYNLNEFLIYIKGENVLKDEPSHNNNINNINNIDENYKYICDSFLNICDKLDKVQLLGCNFIFDMKRRKEGLEDDGNYLYIENFILKRMKDKIYENKHNINMMKDRDVEVFVTSMINFMNIKIKNILNMEIEKKKLFNEENKLLLKSLESKMLVRSFILRNVQKNDDNNYYKDIYDILQKRNMFHFYKFFNDYVEEFLHFLDSKFLKDKKGCFMSIYVFIQSFVDIYKEDNYDELDAENIKNLINLYRKIKKVMDEKEYVQSFDNYYILLSLLKCINLLLLLIYNSTKKNNKINDHNNNNNNNKMDYSTTSRDSSTCPHYIHAFENNNLSFNMNEIYKTFEELLCIFVKVQEYEIFQHMYIFLFNIPSFLIKNFNFAKLYECIVQLMDAYFRKKDIHSDEIIIYDNYFLLHFSKLALCVFSYFLIKKDRNKWLHFYNFEYLNKYIKMGKLNDYTFCLDNTQKENYSNRNNVKDYHYIFLLTYIKRNEYKMEIDKSLSNSKENIVKNEIQKNNDINILNEYQEYIYDNNILEVNRDSYLNIQENFFKYLTKLLFILFEYCKENNTKHNISLNMYNDISNSNDNNHMIINSNNNILGLIKTFFYFMFYNKIYLFEIGNIDIWERIYNYIYLLIIKCRSRKVFDTLMDVLNILLCIYNSYSYENENDRNIYTNIKIKELTKFRNNKENKENNEYDYIFYNDDNEDNYMTGTINFLFIAFLKFSEKSKLFVFPDYIMKNLKYAILLNYPHFLL</sequence>
<evidence type="ECO:0000256" key="1">
    <source>
        <dbReference type="ARBA" id="ARBA00023015"/>
    </source>
</evidence>
<dbReference type="OrthoDB" id="16066at2759"/>
<evidence type="ECO:0000256" key="3">
    <source>
        <dbReference type="SAM" id="Phobius"/>
    </source>
</evidence>